<sequence length="154" mass="16600">MLWWAPPSPAWACEIGGSPGFHHNPKDQTRGFTCSSQNLTRDTRHIVHKSATSGPLLKLLAHSFWKLTYLEPNGGKHGTENPAAWQGIRMAGLHNESPKQQSPLLPPLPPRGGVITAAAWRDKVHRMLRGQHAIGGDAGDTDTAAGPVEVSAQP</sequence>
<organism evidence="2 3">
    <name type="scientific">Saguinus oedipus</name>
    <name type="common">Cotton-top tamarin</name>
    <name type="synonym">Oedipomidas oedipus</name>
    <dbReference type="NCBI Taxonomy" id="9490"/>
    <lineage>
        <taxon>Eukaryota</taxon>
        <taxon>Metazoa</taxon>
        <taxon>Chordata</taxon>
        <taxon>Craniata</taxon>
        <taxon>Vertebrata</taxon>
        <taxon>Euteleostomi</taxon>
        <taxon>Mammalia</taxon>
        <taxon>Eutheria</taxon>
        <taxon>Euarchontoglires</taxon>
        <taxon>Primates</taxon>
        <taxon>Haplorrhini</taxon>
        <taxon>Platyrrhini</taxon>
        <taxon>Cebidae</taxon>
        <taxon>Callitrichinae</taxon>
        <taxon>Saguinus</taxon>
    </lineage>
</organism>
<reference evidence="2 3" key="1">
    <citation type="submission" date="2023-05" db="EMBL/GenBank/DDBJ databases">
        <title>B98-5 Cell Line De Novo Hybrid Assembly: An Optical Mapping Approach.</title>
        <authorList>
            <person name="Kananen K."/>
            <person name="Auerbach J.A."/>
            <person name="Kautto E."/>
            <person name="Blachly J.S."/>
        </authorList>
    </citation>
    <scope>NUCLEOTIDE SEQUENCE [LARGE SCALE GENOMIC DNA]</scope>
    <source>
        <strain evidence="2">B95-8</strain>
        <tissue evidence="2">Cell line</tissue>
    </source>
</reference>
<name>A0ABQ9U8S9_SAGOE</name>
<accession>A0ABQ9U8S9</accession>
<keyword evidence="3" id="KW-1185">Reference proteome</keyword>
<comment type="caution">
    <text evidence="2">The sequence shown here is derived from an EMBL/GenBank/DDBJ whole genome shotgun (WGS) entry which is preliminary data.</text>
</comment>
<dbReference type="Proteomes" id="UP001266305">
    <property type="component" value="Unassembled WGS sequence"/>
</dbReference>
<protein>
    <submittedName>
        <fullName evidence="2">Uncharacterized protein</fullName>
    </submittedName>
</protein>
<gene>
    <name evidence="2" type="ORF">P7K49_029990</name>
</gene>
<proteinExistence type="predicted"/>
<evidence type="ECO:0000313" key="3">
    <source>
        <dbReference type="Proteomes" id="UP001266305"/>
    </source>
</evidence>
<evidence type="ECO:0000313" key="2">
    <source>
        <dbReference type="EMBL" id="KAK2093461.1"/>
    </source>
</evidence>
<dbReference type="EMBL" id="JASSZA010000015">
    <property type="protein sequence ID" value="KAK2093461.1"/>
    <property type="molecule type" value="Genomic_DNA"/>
</dbReference>
<feature type="region of interest" description="Disordered" evidence="1">
    <location>
        <begin position="133"/>
        <end position="154"/>
    </location>
</feature>
<evidence type="ECO:0000256" key="1">
    <source>
        <dbReference type="SAM" id="MobiDB-lite"/>
    </source>
</evidence>